<keyword evidence="2" id="KW-0812">Transmembrane</keyword>
<keyword evidence="2" id="KW-1133">Transmembrane helix</keyword>
<proteinExistence type="predicted"/>
<evidence type="ECO:0000313" key="4">
    <source>
        <dbReference type="Proteomes" id="UP001279660"/>
    </source>
</evidence>
<feature type="compositionally biased region" description="Pro residues" evidence="1">
    <location>
        <begin position="87"/>
        <end position="112"/>
    </location>
</feature>
<protein>
    <submittedName>
        <fullName evidence="3">Cell envelope biogenesis protein TolA</fullName>
    </submittedName>
</protein>
<keyword evidence="2" id="KW-0472">Membrane</keyword>
<dbReference type="RefSeq" id="WP_010405074.1">
    <property type="nucleotide sequence ID" value="NZ_JAWXXV010000001.1"/>
</dbReference>
<comment type="caution">
    <text evidence="3">The sequence shown here is derived from an EMBL/GenBank/DDBJ whole genome shotgun (WGS) entry which is preliminary data.</text>
</comment>
<feature type="compositionally biased region" description="Basic and acidic residues" evidence="1">
    <location>
        <begin position="114"/>
        <end position="123"/>
    </location>
</feature>
<reference evidence="3 4" key="1">
    <citation type="submission" date="2023-11" db="EMBL/GenBank/DDBJ databases">
        <title>MicrobeMod: A computational toolkit for identifying prokaryotic methylation and restriction-modification with nanopore sequencing.</title>
        <authorList>
            <person name="Crits-Christoph A."/>
            <person name="Kang S.C."/>
            <person name="Lee H."/>
            <person name="Ostrov N."/>
        </authorList>
    </citation>
    <scope>NUCLEOTIDE SEQUENCE [LARGE SCALE GENOMIC DNA]</scope>
    <source>
        <strain evidence="3 4">ATCC 14820</strain>
    </source>
</reference>
<sequence>MTQRDGLGLGLAVVGHVAVFALLSLAWTSAPPPPPQNKPIEVSLADDVALDQHAPAAPEPPAQSAAPEAGPPDDAPPPAKVAKVTPEPAPPKPQPEAAPPPKPAPKPVPAPKKPVAEKPDKPVKTKTPPAKAAAPAAKTEAKATVAKAAGTNPKSTKPRPTGSLLDDDFRKGLTQAPSHAKVSQAAPGATMDAKATADIGSAIQRQVQPCANRQVIPGPGAAKIVAYVRLQLNRDGSLAARPTILPSHRGVDDDNRIYVDAVDRAAIATFTGCAPLRGLPPELYDVPRGWKVFILTYHMPG</sequence>
<keyword evidence="4" id="KW-1185">Reference proteome</keyword>
<dbReference type="PRINTS" id="PR01217">
    <property type="entry name" value="PRICHEXTENSN"/>
</dbReference>
<organism evidence="3 4">
    <name type="scientific">Sphingomonas echinoides</name>
    <dbReference type="NCBI Taxonomy" id="59803"/>
    <lineage>
        <taxon>Bacteria</taxon>
        <taxon>Pseudomonadati</taxon>
        <taxon>Pseudomonadota</taxon>
        <taxon>Alphaproteobacteria</taxon>
        <taxon>Sphingomonadales</taxon>
        <taxon>Sphingomonadaceae</taxon>
        <taxon>Sphingomonas</taxon>
    </lineage>
</organism>
<gene>
    <name evidence="3" type="ORF">SIL82_04260</name>
</gene>
<accession>A0ABU4PGY5</accession>
<feature type="compositionally biased region" description="Pro residues" evidence="1">
    <location>
        <begin position="69"/>
        <end position="79"/>
    </location>
</feature>
<evidence type="ECO:0000256" key="2">
    <source>
        <dbReference type="SAM" id="Phobius"/>
    </source>
</evidence>
<dbReference type="Proteomes" id="UP001279660">
    <property type="component" value="Unassembled WGS sequence"/>
</dbReference>
<feature type="transmembrane region" description="Helical" evidence="2">
    <location>
        <begin position="7"/>
        <end position="27"/>
    </location>
</feature>
<dbReference type="EMBL" id="JAWXXV010000001">
    <property type="protein sequence ID" value="MDX5983463.1"/>
    <property type="molecule type" value="Genomic_DNA"/>
</dbReference>
<evidence type="ECO:0000313" key="3">
    <source>
        <dbReference type="EMBL" id="MDX5983463.1"/>
    </source>
</evidence>
<name>A0ABU4PGY5_9SPHN</name>
<feature type="region of interest" description="Disordered" evidence="1">
    <location>
        <begin position="30"/>
        <end position="170"/>
    </location>
</feature>
<feature type="compositionally biased region" description="Low complexity" evidence="1">
    <location>
        <begin position="125"/>
        <end position="149"/>
    </location>
</feature>
<dbReference type="Gene3D" id="3.30.1150.10">
    <property type="match status" value="1"/>
</dbReference>
<evidence type="ECO:0000256" key="1">
    <source>
        <dbReference type="SAM" id="MobiDB-lite"/>
    </source>
</evidence>